<evidence type="ECO:0000256" key="1">
    <source>
        <dbReference type="ARBA" id="ARBA00000085"/>
    </source>
</evidence>
<protein>
    <recommendedName>
        <fullName evidence="2">histidine kinase</fullName>
        <ecNumber evidence="2">2.7.13.3</ecNumber>
    </recommendedName>
</protein>
<feature type="domain" description="Histidine kinase" evidence="8">
    <location>
        <begin position="408"/>
        <end position="589"/>
    </location>
</feature>
<gene>
    <name evidence="9" type="ORF">THMIRHAM_19320</name>
</gene>
<feature type="transmembrane region" description="Helical" evidence="7">
    <location>
        <begin position="198"/>
        <end position="218"/>
    </location>
</feature>
<dbReference type="Pfam" id="PF02518">
    <property type="entry name" value="HATPase_c"/>
    <property type="match status" value="1"/>
</dbReference>
<feature type="transmembrane region" description="Helical" evidence="7">
    <location>
        <begin position="347"/>
        <end position="366"/>
    </location>
</feature>
<evidence type="ECO:0000256" key="6">
    <source>
        <dbReference type="ARBA" id="ARBA00023012"/>
    </source>
</evidence>
<dbReference type="InterPro" id="IPR050351">
    <property type="entry name" value="BphY/WalK/GraS-like"/>
</dbReference>
<keyword evidence="7" id="KW-1133">Transmembrane helix</keyword>
<dbReference type="InterPro" id="IPR036890">
    <property type="entry name" value="HATPase_C_sf"/>
</dbReference>
<keyword evidence="7" id="KW-0472">Membrane</keyword>
<feature type="transmembrane region" description="Helical" evidence="7">
    <location>
        <begin position="259"/>
        <end position="281"/>
    </location>
</feature>
<reference evidence="9" key="1">
    <citation type="journal article" date="2022" name="Arch. Microbiol.">
        <title>Thiomicrorhabdus immobilis sp. nov., a mesophilic sulfur-oxidizing bacterium isolated from sediment of a brackish lake in northern Japan.</title>
        <authorList>
            <person name="Kojima H."/>
            <person name="Mochizuki J."/>
            <person name="Kanda M."/>
            <person name="Watanabe T."/>
            <person name="Fukui M."/>
        </authorList>
    </citation>
    <scope>NUCLEOTIDE SEQUENCE</scope>
    <source>
        <strain evidence="9">Am19</strain>
    </source>
</reference>
<dbReference type="Pfam" id="PF07695">
    <property type="entry name" value="7TMR-DISM_7TM"/>
    <property type="match status" value="1"/>
</dbReference>
<keyword evidence="6" id="KW-0902">Two-component regulatory system</keyword>
<dbReference type="Gene3D" id="2.60.40.2380">
    <property type="match status" value="1"/>
</dbReference>
<dbReference type="PROSITE" id="PS50109">
    <property type="entry name" value="HIS_KIN"/>
    <property type="match status" value="1"/>
</dbReference>
<dbReference type="RefSeq" id="WP_237261619.1">
    <property type="nucleotide sequence ID" value="NZ_AP024202.1"/>
</dbReference>
<evidence type="ECO:0000313" key="9">
    <source>
        <dbReference type="EMBL" id="BCN94147.1"/>
    </source>
</evidence>
<dbReference type="InterPro" id="IPR003661">
    <property type="entry name" value="HisK_dim/P_dom"/>
</dbReference>
<evidence type="ECO:0000256" key="7">
    <source>
        <dbReference type="SAM" id="Phobius"/>
    </source>
</evidence>
<keyword evidence="4" id="KW-0808">Transferase</keyword>
<feature type="transmembrane region" description="Helical" evidence="7">
    <location>
        <begin position="230"/>
        <end position="247"/>
    </location>
</feature>
<dbReference type="PANTHER" id="PTHR45453:SF1">
    <property type="entry name" value="PHOSPHATE REGULON SENSOR PROTEIN PHOR"/>
    <property type="match status" value="1"/>
</dbReference>
<dbReference type="InterPro" id="IPR005467">
    <property type="entry name" value="His_kinase_dom"/>
</dbReference>
<dbReference type="Pfam" id="PF07696">
    <property type="entry name" value="7TMR-DISMED2"/>
    <property type="match status" value="1"/>
</dbReference>
<evidence type="ECO:0000256" key="5">
    <source>
        <dbReference type="ARBA" id="ARBA00022777"/>
    </source>
</evidence>
<name>A0ABN6CYH0_9GAMM</name>
<dbReference type="CDD" id="cd00082">
    <property type="entry name" value="HisKA"/>
    <property type="match status" value="1"/>
</dbReference>
<dbReference type="SMART" id="SM00387">
    <property type="entry name" value="HATPase_c"/>
    <property type="match status" value="1"/>
</dbReference>
<organism evidence="9 10">
    <name type="scientific">Thiomicrorhabdus immobilis</name>
    <dbReference type="NCBI Taxonomy" id="2791037"/>
    <lineage>
        <taxon>Bacteria</taxon>
        <taxon>Pseudomonadati</taxon>
        <taxon>Pseudomonadota</taxon>
        <taxon>Gammaproteobacteria</taxon>
        <taxon>Thiotrichales</taxon>
        <taxon>Piscirickettsiaceae</taxon>
        <taxon>Thiomicrorhabdus</taxon>
    </lineage>
</organism>
<dbReference type="InterPro" id="IPR011623">
    <property type="entry name" value="7TMR_DISM_rcpt_extracell_dom1"/>
</dbReference>
<keyword evidence="5" id="KW-0418">Kinase</keyword>
<feature type="transmembrane region" description="Helical" evidence="7">
    <location>
        <begin position="319"/>
        <end position="341"/>
    </location>
</feature>
<dbReference type="Proteomes" id="UP001054820">
    <property type="component" value="Chromosome"/>
</dbReference>
<evidence type="ECO:0000313" key="10">
    <source>
        <dbReference type="Proteomes" id="UP001054820"/>
    </source>
</evidence>
<evidence type="ECO:0000259" key="8">
    <source>
        <dbReference type="PROSITE" id="PS50109"/>
    </source>
</evidence>
<comment type="catalytic activity">
    <reaction evidence="1">
        <text>ATP + protein L-histidine = ADP + protein N-phospho-L-histidine.</text>
        <dbReference type="EC" id="2.7.13.3"/>
    </reaction>
</comment>
<evidence type="ECO:0000256" key="3">
    <source>
        <dbReference type="ARBA" id="ARBA00022553"/>
    </source>
</evidence>
<sequence length="615" mass="70407">MAFAQVDTVKNSSAYHEIPKFKGYVDSSNTLTIDDISKLVDSEFQEIPTAGYVGGYNRASHWLKFTIVPPKKNSSELQPLLLRISPPYLDEIILYLPNPKGGFETLHTGDMVEPVEQKMDRTLLLQLPVIEEPTIAYIKLNTINTHTLVADIYSSASYRNALLLDYSLSGIFIGLLVALMFINLGYGQWRKDKSFRYYLLFIIASLLVFVTVHGWVNFFIADKWRILGNYLPQLSTLVYLFILNLLYHSLFEFERKKTPIYYIISRFYLLSVVLGLISLLFDFYIEYMPWFMKLTVLYLLLISGFAFKLIMQKRKEGGWFFLAVAFGFTGILGTALSLAGLVSGGELLMYSYTAGTLGSIVVFQSIMSRRIRQIEKDRISALLDKDFMQEVAQREKNDKEQKERFLSMLSHELKTPLSVMRMGLNQPDLSDRSRQHLLQAVRDMNMVIDRCTVLEKVDSQIVVKQESIELNALVQQQVEQSSEPERIVLSPNSGPVIVESDKDLLQIIMSNLIDNALKYSPHDQKVNIVLKLQSDKACLHVINPTKDCLPDSKQLFTKYYRAKTAHKQTGSGLGLYIVKCLVDQLQAEIFYLPKERQNSDTSFNYVEMCLCLKTR</sequence>
<evidence type="ECO:0000256" key="2">
    <source>
        <dbReference type="ARBA" id="ARBA00012438"/>
    </source>
</evidence>
<proteinExistence type="predicted"/>
<dbReference type="EMBL" id="AP024202">
    <property type="protein sequence ID" value="BCN94147.1"/>
    <property type="molecule type" value="Genomic_DNA"/>
</dbReference>
<dbReference type="SUPFAM" id="SSF55874">
    <property type="entry name" value="ATPase domain of HSP90 chaperone/DNA topoisomerase II/histidine kinase"/>
    <property type="match status" value="1"/>
</dbReference>
<feature type="transmembrane region" description="Helical" evidence="7">
    <location>
        <begin position="166"/>
        <end position="186"/>
    </location>
</feature>
<dbReference type="InterPro" id="IPR036097">
    <property type="entry name" value="HisK_dim/P_sf"/>
</dbReference>
<dbReference type="SMART" id="SM00388">
    <property type="entry name" value="HisKA"/>
    <property type="match status" value="1"/>
</dbReference>
<evidence type="ECO:0000256" key="4">
    <source>
        <dbReference type="ARBA" id="ARBA00022679"/>
    </source>
</evidence>
<dbReference type="SUPFAM" id="SSF47384">
    <property type="entry name" value="Homodimeric domain of signal transducing histidine kinase"/>
    <property type="match status" value="1"/>
</dbReference>
<dbReference type="InterPro" id="IPR003594">
    <property type="entry name" value="HATPase_dom"/>
</dbReference>
<accession>A0ABN6CYH0</accession>
<feature type="transmembrane region" description="Helical" evidence="7">
    <location>
        <begin position="287"/>
        <end position="307"/>
    </location>
</feature>
<dbReference type="EC" id="2.7.13.3" evidence="2"/>
<dbReference type="Gene3D" id="1.10.287.130">
    <property type="match status" value="1"/>
</dbReference>
<dbReference type="PANTHER" id="PTHR45453">
    <property type="entry name" value="PHOSPHATE REGULON SENSOR PROTEIN PHOR"/>
    <property type="match status" value="1"/>
</dbReference>
<keyword evidence="3" id="KW-0597">Phosphoprotein</keyword>
<dbReference type="InterPro" id="IPR011622">
    <property type="entry name" value="7TMR_DISM_rcpt_extracell_dom2"/>
</dbReference>
<dbReference type="Gene3D" id="3.30.565.10">
    <property type="entry name" value="Histidine kinase-like ATPase, C-terminal domain"/>
    <property type="match status" value="1"/>
</dbReference>
<keyword evidence="10" id="KW-1185">Reference proteome</keyword>
<keyword evidence="7" id="KW-0812">Transmembrane</keyword>
<dbReference type="CDD" id="cd00075">
    <property type="entry name" value="HATPase"/>
    <property type="match status" value="1"/>
</dbReference>